<keyword evidence="1" id="KW-0472">Membrane</keyword>
<comment type="caution">
    <text evidence="2">The sequence shown here is derived from an EMBL/GenBank/DDBJ whole genome shotgun (WGS) entry which is preliminary data.</text>
</comment>
<keyword evidence="1" id="KW-0812">Transmembrane</keyword>
<dbReference type="Proteomes" id="UP000655016">
    <property type="component" value="Unassembled WGS sequence"/>
</dbReference>
<evidence type="ECO:0000313" key="2">
    <source>
        <dbReference type="EMBL" id="GGF13350.1"/>
    </source>
</evidence>
<dbReference type="EMBL" id="BMKP01000005">
    <property type="protein sequence ID" value="GGF13350.1"/>
    <property type="molecule type" value="Genomic_DNA"/>
</dbReference>
<accession>A0ABQ1UCK1</accession>
<reference evidence="3" key="1">
    <citation type="journal article" date="2019" name="Int. J. Syst. Evol. Microbiol.">
        <title>The Global Catalogue of Microorganisms (GCM) 10K type strain sequencing project: providing services to taxonomists for standard genome sequencing and annotation.</title>
        <authorList>
            <consortium name="The Broad Institute Genomics Platform"/>
            <consortium name="The Broad Institute Genome Sequencing Center for Infectious Disease"/>
            <person name="Wu L."/>
            <person name="Ma J."/>
        </authorList>
    </citation>
    <scope>NUCLEOTIDE SEQUENCE [LARGE SCALE GENOMIC DNA]</scope>
    <source>
        <strain evidence="3">CGMCC 1.16060</strain>
    </source>
</reference>
<evidence type="ECO:0000313" key="3">
    <source>
        <dbReference type="Proteomes" id="UP000655016"/>
    </source>
</evidence>
<organism evidence="2 3">
    <name type="scientific">Flavobacterium limi</name>
    <dbReference type="NCBI Taxonomy" id="2045105"/>
    <lineage>
        <taxon>Bacteria</taxon>
        <taxon>Pseudomonadati</taxon>
        <taxon>Bacteroidota</taxon>
        <taxon>Flavobacteriia</taxon>
        <taxon>Flavobacteriales</taxon>
        <taxon>Flavobacteriaceae</taxon>
        <taxon>Flavobacterium</taxon>
    </lineage>
</organism>
<proteinExistence type="predicted"/>
<protein>
    <recommendedName>
        <fullName evidence="4">Anti-sigma factor</fullName>
    </recommendedName>
</protein>
<keyword evidence="3" id="KW-1185">Reference proteome</keyword>
<evidence type="ECO:0000256" key="1">
    <source>
        <dbReference type="SAM" id="Phobius"/>
    </source>
</evidence>
<keyword evidence="1" id="KW-1133">Transmembrane helix</keyword>
<sequence>MDAMKKENEELDKLFKKFENQWDIQEMNSGHQMDFLNKLNKKQPKRNNYSVWAIAASIVLLLGISIFYNSTEKPKEFKFASKETKQTDSIFSILIENELVKLKEKSSPENEQIINDALKQMNVFDADYQKILKEVQKNGENKQIIYAMISNLQTRISFLQTVLQRIEENENLKITTYEKTL</sequence>
<name>A0ABQ1UCK1_9FLAO</name>
<evidence type="ECO:0008006" key="4">
    <source>
        <dbReference type="Google" id="ProtNLM"/>
    </source>
</evidence>
<feature type="transmembrane region" description="Helical" evidence="1">
    <location>
        <begin position="49"/>
        <end position="68"/>
    </location>
</feature>
<gene>
    <name evidence="2" type="ORF">GCM10011518_23220</name>
</gene>